<dbReference type="Proteomes" id="UP000309544">
    <property type="component" value="Unassembled WGS sequence"/>
</dbReference>
<evidence type="ECO:0000256" key="1">
    <source>
        <dbReference type="SAM" id="SignalP"/>
    </source>
</evidence>
<name>A0A5C4RZR1_PROVB</name>
<sequence length="175" mass="17373">MNRKLVAFSFLASLMAFGSEASAATETANATATIITPLAIEKSASATNGGDLAFGLIVPGTGGTVTVANNGARSTTGGAVAVSNSLYTHSTAVFNVTGTAQSQLTITLPADGSVSIGNGSETMAVNDFARDGSVGAFALDGSGEASFRVGATLTVAEDQDPGDYTGTFDVTVAYN</sequence>
<dbReference type="EMBL" id="VDCI01000005">
    <property type="protein sequence ID" value="TNJ36439.1"/>
    <property type="molecule type" value="Genomic_DNA"/>
</dbReference>
<proteinExistence type="predicted"/>
<gene>
    <name evidence="2" type="ORF">FGF68_06790</name>
</gene>
<evidence type="ECO:0000313" key="3">
    <source>
        <dbReference type="Proteomes" id="UP000309544"/>
    </source>
</evidence>
<dbReference type="AlphaFoldDB" id="A0A5C4RZR1"/>
<dbReference type="InterPro" id="IPR025514">
    <property type="entry name" value="DUF4402"/>
</dbReference>
<protein>
    <submittedName>
        <fullName evidence="2">DUF4402 domain-containing protein</fullName>
    </submittedName>
</protein>
<keyword evidence="1" id="KW-0732">Signal</keyword>
<dbReference type="Pfam" id="PF14352">
    <property type="entry name" value="DUF4402"/>
    <property type="match status" value="1"/>
</dbReference>
<dbReference type="RefSeq" id="WP_139626622.1">
    <property type="nucleotide sequence ID" value="NZ_VDCI01000005.1"/>
</dbReference>
<reference evidence="2 3" key="1">
    <citation type="submission" date="2019-05" db="EMBL/GenBank/DDBJ databases">
        <title>Draft Whole-Genome sequence of the green sulfur bacterium Prosthecochloris vibrioformis DSM 260.</title>
        <authorList>
            <person name="Meyer T.E."/>
            <person name="Kyndt J.A."/>
        </authorList>
    </citation>
    <scope>NUCLEOTIDE SEQUENCE [LARGE SCALE GENOMIC DNA]</scope>
    <source>
        <strain evidence="2 3">DSM 260</strain>
    </source>
</reference>
<keyword evidence="3" id="KW-1185">Reference proteome</keyword>
<evidence type="ECO:0000313" key="2">
    <source>
        <dbReference type="EMBL" id="TNJ36439.1"/>
    </source>
</evidence>
<comment type="caution">
    <text evidence="2">The sequence shown here is derived from an EMBL/GenBank/DDBJ whole genome shotgun (WGS) entry which is preliminary data.</text>
</comment>
<feature type="signal peptide" evidence="1">
    <location>
        <begin position="1"/>
        <end position="23"/>
    </location>
</feature>
<organism evidence="2 3">
    <name type="scientific">Prosthecochloris vibrioformis</name>
    <name type="common">Chlorobium vibrioforme</name>
    <dbReference type="NCBI Taxonomy" id="1098"/>
    <lineage>
        <taxon>Bacteria</taxon>
        <taxon>Pseudomonadati</taxon>
        <taxon>Chlorobiota</taxon>
        <taxon>Chlorobiia</taxon>
        <taxon>Chlorobiales</taxon>
        <taxon>Chlorobiaceae</taxon>
        <taxon>Prosthecochloris</taxon>
    </lineage>
</organism>
<feature type="chain" id="PRO_5022754374" evidence="1">
    <location>
        <begin position="24"/>
        <end position="175"/>
    </location>
</feature>
<accession>A0A5C4RZR1</accession>